<gene>
    <name evidence="2" type="ORF">AB433_15935</name>
</gene>
<sequence length="375" mass="41343">MPLFGHPPTVFPYFGHRSAHRLTITARALRAREPAWHHTGDLAKMRALWQQFASREEPHLPVTLVVGTPDGAEQRHEVRADDEGYAHFSIDLNGWERPAHTAWETVRFEWMNRTGPQSTEGFVLAPGHATRMGVISDIDDTVIETGITGGPRALVRNWRRMLATMPDDRTPVPGAGQLYGRLAGSVLAQPDKEPGTRLIAPHRPFFYVSSSPWNLFGYLVAFMRSRSLPLGPLHLRDWDFNRATLGSSGHGAHKRLAAEGILATYPDMKFALIGDDTQGDLVAYSHLAADFPGRIAAIFIRHAGELHTAEELAAITRIEAAGVPFWHGESFEVGTEFLEQIGVSQTGDTAQIVDTIEKDADAKPEKTLKKSAANA</sequence>
<reference evidence="2 3" key="1">
    <citation type="submission" date="2015-06" db="EMBL/GenBank/DDBJ databases">
        <authorList>
            <person name="Zeng Y."/>
            <person name="Huang Y."/>
        </authorList>
    </citation>
    <scope>NUCLEOTIDE SEQUENCE [LARGE SCALE GENOMIC DNA]</scope>
    <source>
        <strain evidence="2 3">PQ-2</strain>
    </source>
</reference>
<dbReference type="GO" id="GO:0008195">
    <property type="term" value="F:phosphatidate phosphatase activity"/>
    <property type="evidence" value="ECO:0007669"/>
    <property type="project" value="InterPro"/>
</dbReference>
<organism evidence="2 3">
    <name type="scientific">Croceicoccus naphthovorans</name>
    <dbReference type="NCBI Taxonomy" id="1348774"/>
    <lineage>
        <taxon>Bacteria</taxon>
        <taxon>Pseudomonadati</taxon>
        <taxon>Pseudomonadota</taxon>
        <taxon>Alphaproteobacteria</taxon>
        <taxon>Sphingomonadales</taxon>
        <taxon>Erythrobacteraceae</taxon>
        <taxon>Croceicoccus</taxon>
    </lineage>
</organism>
<dbReference type="Proteomes" id="UP000035287">
    <property type="component" value="Chromosome"/>
</dbReference>
<keyword evidence="3" id="KW-1185">Reference proteome</keyword>
<dbReference type="STRING" id="1348774.AB433_15935"/>
<name>A0A0G3XKJ2_9SPHN</name>
<protein>
    <recommendedName>
        <fullName evidence="1">Phosphatidate phosphatase APP1 catalytic domain-containing protein</fullName>
    </recommendedName>
</protein>
<evidence type="ECO:0000313" key="3">
    <source>
        <dbReference type="Proteomes" id="UP000035287"/>
    </source>
</evidence>
<dbReference type="Pfam" id="PF09949">
    <property type="entry name" value="APP1_cat"/>
    <property type="match status" value="1"/>
</dbReference>
<dbReference type="RefSeq" id="WP_047822394.1">
    <property type="nucleotide sequence ID" value="NZ_CP011770.1"/>
</dbReference>
<dbReference type="PANTHER" id="PTHR28208">
    <property type="entry name" value="PHOSPHATIDATE PHOSPHATASE APP1"/>
    <property type="match status" value="1"/>
</dbReference>
<dbReference type="OrthoDB" id="9789875at2"/>
<dbReference type="InterPro" id="IPR019236">
    <property type="entry name" value="APP1_cat"/>
</dbReference>
<proteinExistence type="predicted"/>
<dbReference type="PATRIC" id="fig|1348774.3.peg.3348"/>
<accession>A0A0G3XKJ2</accession>
<dbReference type="InterPro" id="IPR052935">
    <property type="entry name" value="Mg2+_PAP"/>
</dbReference>
<dbReference type="EMBL" id="CP011770">
    <property type="protein sequence ID" value="AKM11126.1"/>
    <property type="molecule type" value="Genomic_DNA"/>
</dbReference>
<dbReference type="KEGG" id="cna:AB433_15935"/>
<evidence type="ECO:0000313" key="2">
    <source>
        <dbReference type="EMBL" id="AKM11126.1"/>
    </source>
</evidence>
<dbReference type="PANTHER" id="PTHR28208:SF3">
    <property type="entry name" value="PHOSPHATIDATE PHOSPHATASE APP1"/>
    <property type="match status" value="1"/>
</dbReference>
<dbReference type="AlphaFoldDB" id="A0A0G3XKJ2"/>
<evidence type="ECO:0000259" key="1">
    <source>
        <dbReference type="Pfam" id="PF09949"/>
    </source>
</evidence>
<feature type="domain" description="Phosphatidate phosphatase APP1 catalytic" evidence="1">
    <location>
        <begin position="132"/>
        <end position="302"/>
    </location>
</feature>